<sequence>MTGGYAKDKWRGSWLVPCVMGSLPGLMSCKSRAEAFARHLQTKLRSLGGLISDDEIDLSQAVPATSVDIGRHRMKQNEPQPIPDDEELYYDFDLASSSGSPSSPDTSSQVHEASILRPLPVAMKDNLILTSDIARDQSEAAEANVTTDSSEDLDSACYSGGEHESNSYVLEQGQSNNSSEAREDGESSSFNFLTLSITAIKLDDDQPDEPIDGQKSMLDDETEAELTSPVWGTLKLIDRFHVRKEKSPEEEPQPVDDEKETEMPEVDISEQQKNYFLVAQVDDDNPAENTRPKRIYRSSSLKTGKTPPGTPGRKKIVRFADAFGLDLVDIKHVCLNDLPTVPKSAYNDLDESAVIQPTDNVFTTSFTKPLTSLMAMFSQPFTSANFLERVRIQKVCLETAVASEDAIKGQIRVLNLAFSKHVFVRYTMNEWRTFVELETNYLVGSNNTLTDSFSFVIFGADKLNLGQRIIFCIRYLTLNQEFWDNNNGHNYQFQCVQDCPTQSLNMVLGLADDDNNSFLF</sequence>
<dbReference type="InterPro" id="IPR050782">
    <property type="entry name" value="PP1_regulatory_subunit_3"/>
</dbReference>
<dbReference type="GO" id="GO:0000164">
    <property type="term" value="C:protein phosphatase type 1 complex"/>
    <property type="evidence" value="ECO:0007669"/>
    <property type="project" value="TreeGrafter"/>
</dbReference>
<dbReference type="HOGENOM" id="CLU_524123_0_0_1"/>
<accession>T1IHI1</accession>
<reference evidence="3" key="2">
    <citation type="submission" date="2015-02" db="UniProtKB">
        <authorList>
            <consortium name="EnsemblMetazoa"/>
        </authorList>
    </citation>
    <scope>IDENTIFICATION</scope>
</reference>
<evidence type="ECO:0000313" key="3">
    <source>
        <dbReference type="EnsemblMetazoa" id="SMAR000296-PA"/>
    </source>
</evidence>
<dbReference type="eggNOG" id="KOG3986">
    <property type="taxonomic scope" value="Eukaryota"/>
</dbReference>
<dbReference type="PROSITE" id="PS51159">
    <property type="entry name" value="CBM21"/>
    <property type="match status" value="1"/>
</dbReference>
<feature type="domain" description="CBM21" evidence="2">
    <location>
        <begin position="387"/>
        <end position="494"/>
    </location>
</feature>
<dbReference type="Gene3D" id="2.60.40.2440">
    <property type="entry name" value="Carbohydrate binding type-21 domain"/>
    <property type="match status" value="1"/>
</dbReference>
<feature type="region of interest" description="Disordered" evidence="1">
    <location>
        <begin position="201"/>
        <end position="225"/>
    </location>
</feature>
<dbReference type="PANTHER" id="PTHR12307">
    <property type="entry name" value="PROTEIN PHOSPHATASE 1 REGULATORY SUBUNIT"/>
    <property type="match status" value="1"/>
</dbReference>
<protein>
    <recommendedName>
        <fullName evidence="2">CBM21 domain-containing protein</fullName>
    </recommendedName>
</protein>
<feature type="region of interest" description="Disordered" evidence="1">
    <location>
        <begin position="243"/>
        <end position="269"/>
    </location>
</feature>
<dbReference type="Pfam" id="PF03370">
    <property type="entry name" value="CBM_21"/>
    <property type="match status" value="1"/>
</dbReference>
<evidence type="ECO:0000256" key="1">
    <source>
        <dbReference type="SAM" id="MobiDB-lite"/>
    </source>
</evidence>
<reference evidence="4" key="1">
    <citation type="submission" date="2011-05" db="EMBL/GenBank/DDBJ databases">
        <authorList>
            <person name="Richards S.R."/>
            <person name="Qu J."/>
            <person name="Jiang H."/>
            <person name="Jhangiani S.N."/>
            <person name="Agravi P."/>
            <person name="Goodspeed R."/>
            <person name="Gross S."/>
            <person name="Mandapat C."/>
            <person name="Jackson L."/>
            <person name="Mathew T."/>
            <person name="Pu L."/>
            <person name="Thornton R."/>
            <person name="Saada N."/>
            <person name="Wilczek-Boney K.B."/>
            <person name="Lee S."/>
            <person name="Kovar C."/>
            <person name="Wu Y."/>
            <person name="Scherer S.E."/>
            <person name="Worley K.C."/>
            <person name="Muzny D.M."/>
            <person name="Gibbs R."/>
        </authorList>
    </citation>
    <scope>NUCLEOTIDE SEQUENCE</scope>
    <source>
        <strain evidence="4">Brora</strain>
    </source>
</reference>
<feature type="compositionally biased region" description="Acidic residues" evidence="1">
    <location>
        <begin position="250"/>
        <end position="268"/>
    </location>
</feature>
<dbReference type="GO" id="GO:0008157">
    <property type="term" value="F:protein phosphatase 1 binding"/>
    <property type="evidence" value="ECO:0007669"/>
    <property type="project" value="TreeGrafter"/>
</dbReference>
<organism evidence="3 4">
    <name type="scientific">Strigamia maritima</name>
    <name type="common">European centipede</name>
    <name type="synonym">Geophilus maritimus</name>
    <dbReference type="NCBI Taxonomy" id="126957"/>
    <lineage>
        <taxon>Eukaryota</taxon>
        <taxon>Metazoa</taxon>
        <taxon>Ecdysozoa</taxon>
        <taxon>Arthropoda</taxon>
        <taxon>Myriapoda</taxon>
        <taxon>Chilopoda</taxon>
        <taxon>Pleurostigmophora</taxon>
        <taxon>Geophilomorpha</taxon>
        <taxon>Linotaeniidae</taxon>
        <taxon>Strigamia</taxon>
    </lineage>
</organism>
<dbReference type="InterPro" id="IPR038175">
    <property type="entry name" value="CBM21_dom_sf"/>
</dbReference>
<feature type="region of interest" description="Disordered" evidence="1">
    <location>
        <begin position="282"/>
        <end position="313"/>
    </location>
</feature>
<dbReference type="EMBL" id="JH429910">
    <property type="status" value="NOT_ANNOTATED_CDS"/>
    <property type="molecule type" value="Genomic_DNA"/>
</dbReference>
<dbReference type="PROSITE" id="PS51257">
    <property type="entry name" value="PROKAR_LIPOPROTEIN"/>
    <property type="match status" value="1"/>
</dbReference>
<evidence type="ECO:0000259" key="2">
    <source>
        <dbReference type="PROSITE" id="PS51159"/>
    </source>
</evidence>
<evidence type="ECO:0000313" key="4">
    <source>
        <dbReference type="Proteomes" id="UP000014500"/>
    </source>
</evidence>
<name>T1IHI1_STRMM</name>
<dbReference type="AlphaFoldDB" id="T1IHI1"/>
<feature type="region of interest" description="Disordered" evidence="1">
    <location>
        <begin position="139"/>
        <end position="163"/>
    </location>
</feature>
<keyword evidence="4" id="KW-1185">Reference proteome</keyword>
<proteinExistence type="predicted"/>
<dbReference type="EnsemblMetazoa" id="SMAR000296-RA">
    <property type="protein sequence ID" value="SMAR000296-PA"/>
    <property type="gene ID" value="SMAR000296"/>
</dbReference>
<dbReference type="OMA" id="CDVQNSP"/>
<dbReference type="STRING" id="126957.T1IHI1"/>
<dbReference type="PANTHER" id="PTHR12307:SF53">
    <property type="entry name" value="PROTEIN PHOSPHATASE 1 REGULATORY SUBUNIT"/>
    <property type="match status" value="1"/>
</dbReference>
<dbReference type="GO" id="GO:2001069">
    <property type="term" value="F:glycogen binding"/>
    <property type="evidence" value="ECO:0007669"/>
    <property type="project" value="TreeGrafter"/>
</dbReference>
<dbReference type="GO" id="GO:0005979">
    <property type="term" value="P:regulation of glycogen biosynthetic process"/>
    <property type="evidence" value="ECO:0007669"/>
    <property type="project" value="TreeGrafter"/>
</dbReference>
<dbReference type="PhylomeDB" id="T1IHI1"/>
<dbReference type="Proteomes" id="UP000014500">
    <property type="component" value="Unassembled WGS sequence"/>
</dbReference>
<dbReference type="InterPro" id="IPR005036">
    <property type="entry name" value="CBM21_dom"/>
</dbReference>